<sequence>FWPDLKGTWCLLATLVVTQCQVWLAQAAISDNCRQTLQSLPVLRKRDAHDPWCHFLGCHFSTVVSSRAVLWQVRGICLGWRRLLHVGPSGRRSRVIRGIMCSSAVFHPCHPSGWNTVTAVFEDLPSARLLEGNALTRQEELCGGLPVLPEAAHSGMKNVSSGGTADLGSVWQGPDGSLCLTVLCSLQDILQYLQWLFDVERVASTLKVHLTAFSVNHVMLTASRWWHITG</sequence>
<organism evidence="2 3">
    <name type="scientific">Goodea atripinnis</name>
    <dbReference type="NCBI Taxonomy" id="208336"/>
    <lineage>
        <taxon>Eukaryota</taxon>
        <taxon>Metazoa</taxon>
        <taxon>Chordata</taxon>
        <taxon>Craniata</taxon>
        <taxon>Vertebrata</taxon>
        <taxon>Euteleostomi</taxon>
        <taxon>Actinopterygii</taxon>
        <taxon>Neopterygii</taxon>
        <taxon>Teleostei</taxon>
        <taxon>Neoteleostei</taxon>
        <taxon>Acanthomorphata</taxon>
        <taxon>Ovalentaria</taxon>
        <taxon>Atherinomorphae</taxon>
        <taxon>Cyprinodontiformes</taxon>
        <taxon>Goodeidae</taxon>
        <taxon>Goodea</taxon>
    </lineage>
</organism>
<feature type="non-terminal residue" evidence="2">
    <location>
        <position position="1"/>
    </location>
</feature>
<accession>A0ABV0N8U9</accession>
<evidence type="ECO:0000256" key="1">
    <source>
        <dbReference type="SAM" id="SignalP"/>
    </source>
</evidence>
<proteinExistence type="predicted"/>
<dbReference type="EMBL" id="JAHRIO010028730">
    <property type="protein sequence ID" value="MEQ2167008.1"/>
    <property type="molecule type" value="Genomic_DNA"/>
</dbReference>
<feature type="signal peptide" evidence="1">
    <location>
        <begin position="1"/>
        <end position="27"/>
    </location>
</feature>
<keyword evidence="3" id="KW-1185">Reference proteome</keyword>
<gene>
    <name evidence="2" type="ORF">GOODEAATRI_034402</name>
</gene>
<keyword evidence="1" id="KW-0732">Signal</keyword>
<dbReference type="Proteomes" id="UP001476798">
    <property type="component" value="Unassembled WGS sequence"/>
</dbReference>
<name>A0ABV0N8U9_9TELE</name>
<evidence type="ECO:0000313" key="3">
    <source>
        <dbReference type="Proteomes" id="UP001476798"/>
    </source>
</evidence>
<comment type="caution">
    <text evidence="2">The sequence shown here is derived from an EMBL/GenBank/DDBJ whole genome shotgun (WGS) entry which is preliminary data.</text>
</comment>
<feature type="chain" id="PRO_5046081880" evidence="1">
    <location>
        <begin position="28"/>
        <end position="230"/>
    </location>
</feature>
<reference evidence="2 3" key="1">
    <citation type="submission" date="2021-06" db="EMBL/GenBank/DDBJ databases">
        <authorList>
            <person name="Palmer J.M."/>
        </authorList>
    </citation>
    <scope>NUCLEOTIDE SEQUENCE [LARGE SCALE GENOMIC DNA]</scope>
    <source>
        <strain evidence="2 3">GA_2019</strain>
        <tissue evidence="2">Muscle</tissue>
    </source>
</reference>
<protein>
    <submittedName>
        <fullName evidence="2">Uncharacterized protein</fullName>
    </submittedName>
</protein>
<evidence type="ECO:0000313" key="2">
    <source>
        <dbReference type="EMBL" id="MEQ2167008.1"/>
    </source>
</evidence>